<gene>
    <name evidence="1" type="ORF">METZ01_LOCUS26454</name>
</gene>
<protein>
    <submittedName>
        <fullName evidence="1">Uncharacterized protein</fullName>
    </submittedName>
</protein>
<proteinExistence type="predicted"/>
<reference evidence="1" key="1">
    <citation type="submission" date="2018-05" db="EMBL/GenBank/DDBJ databases">
        <authorList>
            <person name="Lanie J.A."/>
            <person name="Ng W.-L."/>
            <person name="Kazmierczak K.M."/>
            <person name="Andrzejewski T.M."/>
            <person name="Davidsen T.M."/>
            <person name="Wayne K.J."/>
            <person name="Tettelin H."/>
            <person name="Glass J.I."/>
            <person name="Rusch D."/>
            <person name="Podicherti R."/>
            <person name="Tsui H.-C.T."/>
            <person name="Winkler M.E."/>
        </authorList>
    </citation>
    <scope>NUCLEOTIDE SEQUENCE</scope>
</reference>
<sequence>MELLADGLFEYLSGNRDFRVEKACSEADWMVPLGLGKSNTSPSL</sequence>
<accession>A0A381Q3F1</accession>
<name>A0A381Q3F1_9ZZZZ</name>
<dbReference type="EMBL" id="UINC01001183">
    <property type="protein sequence ID" value="SUZ73600.1"/>
    <property type="molecule type" value="Genomic_DNA"/>
</dbReference>
<organism evidence="1">
    <name type="scientific">marine metagenome</name>
    <dbReference type="NCBI Taxonomy" id="408172"/>
    <lineage>
        <taxon>unclassified sequences</taxon>
        <taxon>metagenomes</taxon>
        <taxon>ecological metagenomes</taxon>
    </lineage>
</organism>
<evidence type="ECO:0000313" key="1">
    <source>
        <dbReference type="EMBL" id="SUZ73600.1"/>
    </source>
</evidence>
<dbReference type="AlphaFoldDB" id="A0A381Q3F1"/>